<dbReference type="GeneID" id="99621385"/>
<protein>
    <submittedName>
        <fullName evidence="1">Uncharacterized protein</fullName>
    </submittedName>
</protein>
<dbReference type="KEGG" id="bce:BC5112"/>
<gene>
    <name evidence="1" type="ordered locus">BC_5112</name>
</gene>
<dbReference type="RefSeq" id="WP_000730191.1">
    <property type="nucleotide sequence ID" value="NC_004722.1"/>
</dbReference>
<evidence type="ECO:0000313" key="1">
    <source>
        <dbReference type="EMBL" id="AAP11981.1"/>
    </source>
</evidence>
<dbReference type="PATRIC" id="fig|226900.8.peg.5267"/>
<name>Q815M9_BACCR</name>
<dbReference type="HOGENOM" id="CLU_2894351_0_0_9"/>
<dbReference type="SMR" id="Q815M9"/>
<keyword evidence="2" id="KW-1185">Reference proteome</keyword>
<accession>Q815M9</accession>
<dbReference type="Proteomes" id="UP000001417">
    <property type="component" value="Chromosome"/>
</dbReference>
<organism evidence="1 2">
    <name type="scientific">Bacillus cereus (strain ATCC 14579 / DSM 31 / CCUG 7414 / JCM 2152 / NBRC 15305 / NCIMB 9373 / NCTC 2599 / NRRL B-3711)</name>
    <dbReference type="NCBI Taxonomy" id="226900"/>
    <lineage>
        <taxon>Bacteria</taxon>
        <taxon>Bacillati</taxon>
        <taxon>Bacillota</taxon>
        <taxon>Bacilli</taxon>
        <taxon>Bacillales</taxon>
        <taxon>Bacillaceae</taxon>
        <taxon>Bacillus</taxon>
        <taxon>Bacillus cereus group</taxon>
    </lineage>
</organism>
<proteinExistence type="predicted"/>
<reference evidence="1 2" key="1">
    <citation type="journal article" date="2003" name="Nature">
        <title>Genome sequence of Bacillus cereus and comparative analysis with Bacillus anthracis.</title>
        <authorList>
            <person name="Ivanova N."/>
            <person name="Sorokin A."/>
            <person name="Anderson I."/>
            <person name="Galleron N."/>
            <person name="Candelon B."/>
            <person name="Kapatral V."/>
            <person name="Bhattacharyya A."/>
            <person name="Reznik G."/>
            <person name="Mikhailova N."/>
            <person name="Lapidus A."/>
            <person name="Chu L."/>
            <person name="Mazur M."/>
            <person name="Goltsman E."/>
            <person name="Larsen N."/>
            <person name="D'Souza M."/>
            <person name="Walunas T."/>
            <person name="Grechkin Y."/>
            <person name="Pusch G."/>
            <person name="Haselkorn R."/>
            <person name="Fonstein M."/>
            <person name="Ehrlich S.D."/>
            <person name="Overbeek R."/>
            <person name="Kyrpides N."/>
        </authorList>
    </citation>
    <scope>NUCLEOTIDE SEQUENCE [LARGE SCALE GENOMIC DNA]</scope>
    <source>
        <strain evidence="2">ATCC 14579 / DSM 31 / CCUG 7414 / JCM 2152 / NBRC 15305 / NCIMB 9373 / NCTC 2599 / NRRL B-3711</strain>
    </source>
</reference>
<sequence length="62" mass="7643">MKKKRDIEKFKKVEEAFYLITRKGEYPSRREMEKILGEGVLREKILQQKWKSLKEKERIELC</sequence>
<dbReference type="AlphaFoldDB" id="Q815M9"/>
<evidence type="ECO:0000313" key="2">
    <source>
        <dbReference type="Proteomes" id="UP000001417"/>
    </source>
</evidence>
<dbReference type="EMBL" id="AE016877">
    <property type="protein sequence ID" value="AAP11981.1"/>
    <property type="molecule type" value="Genomic_DNA"/>
</dbReference>